<evidence type="ECO:0000256" key="1">
    <source>
        <dbReference type="SAM" id="Coils"/>
    </source>
</evidence>
<accession>A0A9N7N482</accession>
<reference evidence="2" key="1">
    <citation type="submission" date="2019-12" db="EMBL/GenBank/DDBJ databases">
        <authorList>
            <person name="Scholes J."/>
        </authorList>
    </citation>
    <scope>NUCLEOTIDE SEQUENCE</scope>
</reference>
<keyword evidence="1" id="KW-0175">Coiled coil</keyword>
<evidence type="ECO:0000313" key="3">
    <source>
        <dbReference type="Proteomes" id="UP001153555"/>
    </source>
</evidence>
<dbReference type="EMBL" id="CACSLK010027624">
    <property type="protein sequence ID" value="CAA0826483.1"/>
    <property type="molecule type" value="Genomic_DNA"/>
</dbReference>
<gene>
    <name evidence="2" type="ORF">SHERM_01686</name>
</gene>
<proteinExistence type="predicted"/>
<protein>
    <submittedName>
        <fullName evidence="2">Uncharacterized protein</fullName>
    </submittedName>
</protein>
<dbReference type="AlphaFoldDB" id="A0A9N7N482"/>
<name>A0A9N7N482_STRHE</name>
<dbReference type="PANTHER" id="PTHR36393">
    <property type="entry name" value="SULFATE ADENYLYLTRANSFERASE SUBUNIT"/>
    <property type="match status" value="1"/>
</dbReference>
<dbReference type="PANTHER" id="PTHR36393:SF1">
    <property type="entry name" value="SULFATE ADENYLYLTRANSFERASE SUBUNIT"/>
    <property type="match status" value="1"/>
</dbReference>
<keyword evidence="3" id="KW-1185">Reference proteome</keyword>
<sequence>MAQILTLTPTPPSYTIRAQRHRQTSVPPKLAVTASATQTWTSVLRSVKCNGRFTCLFSNNRKQEEALKALESALDGKKTEFEKWDKEIKKREEASGGGDSAQQAGLTILGIIFVFLVFAKGDMMLAVILNPLLVTLRVTRTGLTLLMSKVKSRLYGDTFRGPQQEVAEPVRVSAKERVVGKWGSS</sequence>
<feature type="coiled-coil region" evidence="1">
    <location>
        <begin position="60"/>
        <end position="87"/>
    </location>
</feature>
<dbReference type="Proteomes" id="UP001153555">
    <property type="component" value="Unassembled WGS sequence"/>
</dbReference>
<comment type="caution">
    <text evidence="2">The sequence shown here is derived from an EMBL/GenBank/DDBJ whole genome shotgun (WGS) entry which is preliminary data.</text>
</comment>
<evidence type="ECO:0000313" key="2">
    <source>
        <dbReference type="EMBL" id="CAA0826483.1"/>
    </source>
</evidence>
<organism evidence="2 3">
    <name type="scientific">Striga hermonthica</name>
    <name type="common">Purple witchweed</name>
    <name type="synonym">Buchnera hermonthica</name>
    <dbReference type="NCBI Taxonomy" id="68872"/>
    <lineage>
        <taxon>Eukaryota</taxon>
        <taxon>Viridiplantae</taxon>
        <taxon>Streptophyta</taxon>
        <taxon>Embryophyta</taxon>
        <taxon>Tracheophyta</taxon>
        <taxon>Spermatophyta</taxon>
        <taxon>Magnoliopsida</taxon>
        <taxon>eudicotyledons</taxon>
        <taxon>Gunneridae</taxon>
        <taxon>Pentapetalae</taxon>
        <taxon>asterids</taxon>
        <taxon>lamiids</taxon>
        <taxon>Lamiales</taxon>
        <taxon>Orobanchaceae</taxon>
        <taxon>Buchnereae</taxon>
        <taxon>Striga</taxon>
    </lineage>
</organism>
<dbReference type="OrthoDB" id="2017354at2759"/>